<sequence length="688" mass="74429">MAPFDGGEPSAAADGGSSAIMEHIATRPTSRASNQLISRVPYLPGLDGMRAVAVLAVMVYHAHLWLSAGFLGVEVFFVISGYLITLLLIAEHEREHRVHLGQFWLRRFRRLLPALYVALVMVSLYCLLFFRDALGKLRGDVLAAATYSTNWYQIWSGQSYTGEFDFVPLRHLWSLAVEEQFYLFWPLVMLVILRRGRARLPRVGMWLLGISIAITIGTAIFFHPGATFSCADVVQGREQLGPPCTVEFLGRAIEKNNFLYLGTISRMSGILLGAGFAMLWRPLAIVRGPLRHKSRQLDLLGLAGLALFGLLAWKYELFSAFTSSWYGPIFRGGFFLTGLATLAIIAAVTHPGSILGKVLGNPVLNWVGTRSYGLYLFHWPIYQFIRNEAGIQLSVPQLLAAWAATGIIAEASYRFVETPIRKGHLSAWWHRRRAMGYAQRRRVMLGATCSCVLLGVLGVSLALAPVKCTNNNECAFEAGKKAMVATTTTAPVGATNPGGVVTTIAGIPESTVLGETTTTTVPATTTTLPKVKYPIYAIGDSVMLGAAPTLQSAGIVVDAAVSRQATTGADIIEGVVAQELLGDYVVVHLGTNGPMSSATLERLMAATASAKVVVVLTDKAARGWTEGNNALIRALPGNHPNVVVVDWQAEAGAHPEFITGDGIHLKNDAARKFYTNLVLGALGFPQIP</sequence>
<evidence type="ECO:0000259" key="9">
    <source>
        <dbReference type="Pfam" id="PF01757"/>
    </source>
</evidence>
<keyword evidence="6 8" id="KW-0472">Membrane</keyword>
<dbReference type="GO" id="GO:0005886">
    <property type="term" value="C:plasma membrane"/>
    <property type="evidence" value="ECO:0007669"/>
    <property type="project" value="UniProtKB-SubCell"/>
</dbReference>
<keyword evidence="3" id="KW-0808">Transferase</keyword>
<feature type="transmembrane region" description="Helical" evidence="8">
    <location>
        <begin position="258"/>
        <end position="279"/>
    </location>
</feature>
<comment type="subcellular location">
    <subcellularLocation>
        <location evidence="1">Cell membrane</location>
        <topology evidence="1">Multi-pass membrane protein</topology>
    </subcellularLocation>
</comment>
<feature type="domain" description="Acyltransferase 3" evidence="9">
    <location>
        <begin position="44"/>
        <end position="392"/>
    </location>
</feature>
<dbReference type="PANTHER" id="PTHR23028">
    <property type="entry name" value="ACETYLTRANSFERASE"/>
    <property type="match status" value="1"/>
</dbReference>
<feature type="transmembrane region" description="Helical" evidence="8">
    <location>
        <begin position="443"/>
        <end position="464"/>
    </location>
</feature>
<evidence type="ECO:0000256" key="5">
    <source>
        <dbReference type="ARBA" id="ARBA00022989"/>
    </source>
</evidence>
<organism evidence="10">
    <name type="scientific">freshwater metagenome</name>
    <dbReference type="NCBI Taxonomy" id="449393"/>
    <lineage>
        <taxon>unclassified sequences</taxon>
        <taxon>metagenomes</taxon>
        <taxon>ecological metagenomes</taxon>
    </lineage>
</organism>
<accession>A0A6J7F872</accession>
<feature type="transmembrane region" description="Helical" evidence="8">
    <location>
        <begin position="111"/>
        <end position="130"/>
    </location>
</feature>
<keyword evidence="4 8" id="KW-0812">Transmembrane</keyword>
<evidence type="ECO:0000256" key="8">
    <source>
        <dbReference type="SAM" id="Phobius"/>
    </source>
</evidence>
<feature type="transmembrane region" description="Helical" evidence="8">
    <location>
        <begin position="68"/>
        <end position="90"/>
    </location>
</feature>
<evidence type="ECO:0000256" key="3">
    <source>
        <dbReference type="ARBA" id="ARBA00022679"/>
    </source>
</evidence>
<dbReference type="InterPro" id="IPR036514">
    <property type="entry name" value="SGNH_hydro_sf"/>
</dbReference>
<dbReference type="Gene3D" id="3.40.50.1110">
    <property type="entry name" value="SGNH hydrolase"/>
    <property type="match status" value="1"/>
</dbReference>
<dbReference type="EMBL" id="CAFBLP010000083">
    <property type="protein sequence ID" value="CAB4887573.1"/>
    <property type="molecule type" value="Genomic_DNA"/>
</dbReference>
<feature type="transmembrane region" description="Helical" evidence="8">
    <location>
        <begin position="205"/>
        <end position="223"/>
    </location>
</feature>
<evidence type="ECO:0000256" key="7">
    <source>
        <dbReference type="ARBA" id="ARBA00023315"/>
    </source>
</evidence>
<reference evidence="10" key="1">
    <citation type="submission" date="2020-05" db="EMBL/GenBank/DDBJ databases">
        <authorList>
            <person name="Chiriac C."/>
            <person name="Salcher M."/>
            <person name="Ghai R."/>
            <person name="Kavagutti S V."/>
        </authorList>
    </citation>
    <scope>NUCLEOTIDE SEQUENCE</scope>
</reference>
<feature type="transmembrane region" description="Helical" evidence="8">
    <location>
        <begin position="299"/>
        <end position="317"/>
    </location>
</feature>
<dbReference type="PANTHER" id="PTHR23028:SF53">
    <property type="entry name" value="ACYL_TRANSF_3 DOMAIN-CONTAINING PROTEIN"/>
    <property type="match status" value="1"/>
</dbReference>
<evidence type="ECO:0000256" key="6">
    <source>
        <dbReference type="ARBA" id="ARBA00023136"/>
    </source>
</evidence>
<protein>
    <submittedName>
        <fullName evidence="10">Unannotated protein</fullName>
    </submittedName>
</protein>
<evidence type="ECO:0000256" key="4">
    <source>
        <dbReference type="ARBA" id="ARBA00022692"/>
    </source>
</evidence>
<dbReference type="GO" id="GO:0009103">
    <property type="term" value="P:lipopolysaccharide biosynthetic process"/>
    <property type="evidence" value="ECO:0007669"/>
    <property type="project" value="TreeGrafter"/>
</dbReference>
<keyword evidence="2" id="KW-1003">Cell membrane</keyword>
<dbReference type="Pfam" id="PF01757">
    <property type="entry name" value="Acyl_transf_3"/>
    <property type="match status" value="1"/>
</dbReference>
<evidence type="ECO:0000313" key="10">
    <source>
        <dbReference type="EMBL" id="CAB4887573.1"/>
    </source>
</evidence>
<keyword evidence="5 8" id="KW-1133">Transmembrane helix</keyword>
<dbReference type="SUPFAM" id="SSF52266">
    <property type="entry name" value="SGNH hydrolase"/>
    <property type="match status" value="1"/>
</dbReference>
<evidence type="ECO:0000256" key="1">
    <source>
        <dbReference type="ARBA" id="ARBA00004651"/>
    </source>
</evidence>
<feature type="transmembrane region" description="Helical" evidence="8">
    <location>
        <begin position="172"/>
        <end position="193"/>
    </location>
</feature>
<dbReference type="InterPro" id="IPR050879">
    <property type="entry name" value="Acyltransferase_3"/>
</dbReference>
<evidence type="ECO:0000256" key="2">
    <source>
        <dbReference type="ARBA" id="ARBA00022475"/>
    </source>
</evidence>
<proteinExistence type="predicted"/>
<feature type="transmembrane region" description="Helical" evidence="8">
    <location>
        <begin position="329"/>
        <end position="348"/>
    </location>
</feature>
<dbReference type="GO" id="GO:0016747">
    <property type="term" value="F:acyltransferase activity, transferring groups other than amino-acyl groups"/>
    <property type="evidence" value="ECO:0007669"/>
    <property type="project" value="InterPro"/>
</dbReference>
<dbReference type="AlphaFoldDB" id="A0A6J7F872"/>
<gene>
    <name evidence="10" type="ORF">UFOPK3376_02507</name>
</gene>
<dbReference type="InterPro" id="IPR002656">
    <property type="entry name" value="Acyl_transf_3_dom"/>
</dbReference>
<name>A0A6J7F872_9ZZZZ</name>
<keyword evidence="7" id="KW-0012">Acyltransferase</keyword>